<reference evidence="1 2" key="1">
    <citation type="submission" date="2016-11" db="EMBL/GenBank/DDBJ databases">
        <title>Complete Genome Sequence of Bradyrhizobium sp. strain J5, an isolated from soybean nodule in Hokkaido.</title>
        <authorList>
            <person name="Kanehara K."/>
        </authorList>
    </citation>
    <scope>NUCLEOTIDE SEQUENCE [LARGE SCALE GENOMIC DNA]</scope>
    <source>
        <strain evidence="1 2">J5</strain>
    </source>
</reference>
<gene>
    <name evidence="1" type="ORF">BKD09_26405</name>
</gene>
<organism evidence="1 2">
    <name type="scientific">Bradyrhizobium japonicum</name>
    <dbReference type="NCBI Taxonomy" id="375"/>
    <lineage>
        <taxon>Bacteria</taxon>
        <taxon>Pseudomonadati</taxon>
        <taxon>Pseudomonadota</taxon>
        <taxon>Alphaproteobacteria</taxon>
        <taxon>Hyphomicrobiales</taxon>
        <taxon>Nitrobacteraceae</taxon>
        <taxon>Bradyrhizobium</taxon>
    </lineage>
</organism>
<proteinExistence type="predicted"/>
<dbReference type="RefSeq" id="WP_166341209.1">
    <property type="nucleotide sequence ID" value="NZ_CP017637.1"/>
</dbReference>
<protein>
    <submittedName>
        <fullName evidence="1">Uncharacterized protein</fullName>
    </submittedName>
</protein>
<dbReference type="EMBL" id="CP017637">
    <property type="protein sequence ID" value="APG11874.1"/>
    <property type="molecule type" value="Genomic_DNA"/>
</dbReference>
<accession>A0A1L3FEZ0</accession>
<dbReference type="Proteomes" id="UP000181962">
    <property type="component" value="Chromosome"/>
</dbReference>
<name>A0A1L3FEZ0_BRAJP</name>
<dbReference type="AlphaFoldDB" id="A0A1L3FEZ0"/>
<evidence type="ECO:0000313" key="1">
    <source>
        <dbReference type="EMBL" id="APG11874.1"/>
    </source>
</evidence>
<sequence length="55" mass="5859">MERICLDLADGEGVLPLERAGLVAIASNYRAAILNAQTGNRFADTRDFGSACLFA</sequence>
<evidence type="ECO:0000313" key="2">
    <source>
        <dbReference type="Proteomes" id="UP000181962"/>
    </source>
</evidence>